<dbReference type="InterPro" id="IPR016032">
    <property type="entry name" value="Sig_transdc_resp-reg_C-effctor"/>
</dbReference>
<name>A0A428WL74_AMYBA</name>
<evidence type="ECO:0000256" key="1">
    <source>
        <dbReference type="ARBA" id="ARBA00005820"/>
    </source>
</evidence>
<dbReference type="SMART" id="SM01043">
    <property type="entry name" value="BTAD"/>
    <property type="match status" value="1"/>
</dbReference>
<sequence length="717" mass="76556">MTLLPSSGSVIPPALSAFAYVRDEHPEKSGEPRADPATVLRDRVKAGDRVAAELLLAGLGEQASGTGFPDNGKQPPVAWRAALVAYCGTGLAEVVELLGETQTAGQPAREDVQFSLLAAVWYLAWGDLAGSRELARHAGEVARDLDAAARAACHRVLAVQASHDGDDALADEHSRTALELAPGAHGTLLALTMSLYRARHALERERLAEAVAESEAAVRVGRVAGYPGFEPFALGIAAAAKAQLGRLGEALADALGAARTPATGAARRDRAFGLTVLGGVHRRRREALQAREALEAALGEPMDCPAAGVVRTVALAELARVRATDDLRSAREYARQAVESATGPGRTAALLGRSWVALLSGDTATAAADAEEVKAIASLDERPAATAEALELLGLLAAAPKAAADRFHEAGLRYRQVGDRLGEARVRMAAAALRGITGSRSVRWEQETLRHQGVRLDPGVADALTVVARRAPVIAVHALGGFRVLRGGVGVEPGEWQSKKARDLLKILVSYRGRPVPRARLMDLLWPGQSPSTGGNRLSVQLSTLRRVLDPDRRIQHGSPIIADRAAIAVNLDLVDVDVERFLITASDACTAHRHGHDDTAELLSAAESLYVGEFMPDEVYADWSQELRDEAEAAYISVLRAKAARSGDVDQRVSSLLRILRCDSYDEEAHIKLVQVLHEAGRHGEAQRRYRAYALCMQEIGVVPAMPQHPKKNRAL</sequence>
<dbReference type="InterPro" id="IPR036388">
    <property type="entry name" value="WH-like_DNA-bd_sf"/>
</dbReference>
<evidence type="ECO:0000259" key="4">
    <source>
        <dbReference type="SMART" id="SM01043"/>
    </source>
</evidence>
<dbReference type="InterPro" id="IPR051677">
    <property type="entry name" value="AfsR-DnrI-RedD_regulator"/>
</dbReference>
<reference evidence="5 6" key="1">
    <citation type="submission" date="2018-05" db="EMBL/GenBank/DDBJ databases">
        <title>Evolution of GPA BGCs.</title>
        <authorList>
            <person name="Waglechner N."/>
            <person name="Wright G.D."/>
        </authorList>
    </citation>
    <scope>NUCLEOTIDE SEQUENCE [LARGE SCALE GENOMIC DNA]</scope>
    <source>
        <strain evidence="5 6">DSM 5908</strain>
    </source>
</reference>
<dbReference type="GO" id="GO:0006355">
    <property type="term" value="P:regulation of DNA-templated transcription"/>
    <property type="evidence" value="ECO:0007669"/>
    <property type="project" value="InterPro"/>
</dbReference>
<organism evidence="5 6">
    <name type="scientific">Amycolatopsis balhimycina DSM 5908</name>
    <dbReference type="NCBI Taxonomy" id="1081091"/>
    <lineage>
        <taxon>Bacteria</taxon>
        <taxon>Bacillati</taxon>
        <taxon>Actinomycetota</taxon>
        <taxon>Actinomycetes</taxon>
        <taxon>Pseudonocardiales</taxon>
        <taxon>Pseudonocardiaceae</taxon>
        <taxon>Amycolatopsis</taxon>
    </lineage>
</organism>
<dbReference type="SMART" id="SM00862">
    <property type="entry name" value="Trans_reg_C"/>
    <property type="match status" value="1"/>
</dbReference>
<gene>
    <name evidence="5" type="ORF">DMA12_18180</name>
</gene>
<dbReference type="SUPFAM" id="SSF48452">
    <property type="entry name" value="TPR-like"/>
    <property type="match status" value="1"/>
</dbReference>
<accession>A0A428WL74</accession>
<dbReference type="Gene3D" id="1.25.40.10">
    <property type="entry name" value="Tetratricopeptide repeat domain"/>
    <property type="match status" value="2"/>
</dbReference>
<dbReference type="Pfam" id="PF03704">
    <property type="entry name" value="BTAD"/>
    <property type="match status" value="1"/>
</dbReference>
<dbReference type="Gene3D" id="1.10.10.10">
    <property type="entry name" value="Winged helix-like DNA-binding domain superfamily/Winged helix DNA-binding domain"/>
    <property type="match status" value="1"/>
</dbReference>
<dbReference type="AlphaFoldDB" id="A0A428WL74"/>
<proteinExistence type="inferred from homology"/>
<dbReference type="GO" id="GO:0000160">
    <property type="term" value="P:phosphorelay signal transduction system"/>
    <property type="evidence" value="ECO:0007669"/>
    <property type="project" value="InterPro"/>
</dbReference>
<evidence type="ECO:0008006" key="7">
    <source>
        <dbReference type="Google" id="ProtNLM"/>
    </source>
</evidence>
<dbReference type="InterPro" id="IPR011990">
    <property type="entry name" value="TPR-like_helical_dom_sf"/>
</dbReference>
<feature type="domain" description="OmpR/PhoB-type" evidence="3">
    <location>
        <begin position="494"/>
        <end position="568"/>
    </location>
</feature>
<dbReference type="RefSeq" id="WP_020638877.1">
    <property type="nucleotide sequence ID" value="NZ_QHHU01000023.1"/>
</dbReference>
<feature type="domain" description="Bacterial transcriptional activator" evidence="4">
    <location>
        <begin position="577"/>
        <end position="708"/>
    </location>
</feature>
<dbReference type="EMBL" id="QHHU01000023">
    <property type="protein sequence ID" value="RSM43803.1"/>
    <property type="molecule type" value="Genomic_DNA"/>
</dbReference>
<dbReference type="PANTHER" id="PTHR35807">
    <property type="entry name" value="TRANSCRIPTIONAL REGULATOR REDD-RELATED"/>
    <property type="match status" value="1"/>
</dbReference>
<dbReference type="InterPro" id="IPR005158">
    <property type="entry name" value="BTAD"/>
</dbReference>
<comment type="similarity">
    <text evidence="1">Belongs to the AfsR/DnrI/RedD regulatory family.</text>
</comment>
<keyword evidence="6" id="KW-1185">Reference proteome</keyword>
<dbReference type="InterPro" id="IPR001867">
    <property type="entry name" value="OmpR/PhoB-type_DNA-bd"/>
</dbReference>
<dbReference type="Pfam" id="PF00486">
    <property type="entry name" value="Trans_reg_C"/>
    <property type="match status" value="1"/>
</dbReference>
<evidence type="ECO:0000256" key="2">
    <source>
        <dbReference type="ARBA" id="ARBA00023125"/>
    </source>
</evidence>
<dbReference type="SUPFAM" id="SSF46894">
    <property type="entry name" value="C-terminal effector domain of the bipartite response regulators"/>
    <property type="match status" value="1"/>
</dbReference>
<dbReference type="PANTHER" id="PTHR35807:SF2">
    <property type="entry name" value="TRANSCRIPTIONAL ACTIVATOR DOMAIN"/>
    <property type="match status" value="1"/>
</dbReference>
<evidence type="ECO:0000313" key="5">
    <source>
        <dbReference type="EMBL" id="RSM43803.1"/>
    </source>
</evidence>
<keyword evidence="2" id="KW-0238">DNA-binding</keyword>
<dbReference type="Proteomes" id="UP000286716">
    <property type="component" value="Unassembled WGS sequence"/>
</dbReference>
<dbReference type="GO" id="GO:0003677">
    <property type="term" value="F:DNA binding"/>
    <property type="evidence" value="ECO:0007669"/>
    <property type="project" value="UniProtKB-KW"/>
</dbReference>
<evidence type="ECO:0000259" key="3">
    <source>
        <dbReference type="SMART" id="SM00862"/>
    </source>
</evidence>
<protein>
    <recommendedName>
        <fullName evidence="7">Bacterial transcriptional activator domain-containing protein</fullName>
    </recommendedName>
</protein>
<comment type="caution">
    <text evidence="5">The sequence shown here is derived from an EMBL/GenBank/DDBJ whole genome shotgun (WGS) entry which is preliminary data.</text>
</comment>
<evidence type="ECO:0000313" key="6">
    <source>
        <dbReference type="Proteomes" id="UP000286716"/>
    </source>
</evidence>